<comment type="caution">
    <text evidence="1">The sequence shown here is derived from an EMBL/GenBank/DDBJ whole genome shotgun (WGS) entry which is preliminary data.</text>
</comment>
<evidence type="ECO:0000313" key="1">
    <source>
        <dbReference type="EMBL" id="KAK7080373.1"/>
    </source>
</evidence>
<dbReference type="Proteomes" id="UP001381693">
    <property type="component" value="Unassembled WGS sequence"/>
</dbReference>
<name>A0AAN8XF34_HALRR</name>
<sequence length="93" mass="10504">MDSGGNRMKTLSAARICVCKCKIDCEEEKEFLRHKAYSLKRLFKKKVQRLPKDFPMEAQRPPPSAAIVPSGFPLVDPLVTDYVSLRPTLGTRP</sequence>
<gene>
    <name evidence="1" type="ORF">SK128_026389</name>
</gene>
<protein>
    <submittedName>
        <fullName evidence="1">Uncharacterized protein</fullName>
    </submittedName>
</protein>
<accession>A0AAN8XF34</accession>
<keyword evidence="2" id="KW-1185">Reference proteome</keyword>
<organism evidence="1 2">
    <name type="scientific">Halocaridina rubra</name>
    <name type="common">Hawaiian red shrimp</name>
    <dbReference type="NCBI Taxonomy" id="373956"/>
    <lineage>
        <taxon>Eukaryota</taxon>
        <taxon>Metazoa</taxon>
        <taxon>Ecdysozoa</taxon>
        <taxon>Arthropoda</taxon>
        <taxon>Crustacea</taxon>
        <taxon>Multicrustacea</taxon>
        <taxon>Malacostraca</taxon>
        <taxon>Eumalacostraca</taxon>
        <taxon>Eucarida</taxon>
        <taxon>Decapoda</taxon>
        <taxon>Pleocyemata</taxon>
        <taxon>Caridea</taxon>
        <taxon>Atyoidea</taxon>
        <taxon>Atyidae</taxon>
        <taxon>Halocaridina</taxon>
    </lineage>
</organism>
<dbReference type="EMBL" id="JAXCGZ010005962">
    <property type="protein sequence ID" value="KAK7080373.1"/>
    <property type="molecule type" value="Genomic_DNA"/>
</dbReference>
<evidence type="ECO:0000313" key="2">
    <source>
        <dbReference type="Proteomes" id="UP001381693"/>
    </source>
</evidence>
<proteinExistence type="predicted"/>
<reference evidence="1 2" key="1">
    <citation type="submission" date="2023-11" db="EMBL/GenBank/DDBJ databases">
        <title>Halocaridina rubra genome assembly.</title>
        <authorList>
            <person name="Smith C."/>
        </authorList>
    </citation>
    <scope>NUCLEOTIDE SEQUENCE [LARGE SCALE GENOMIC DNA]</scope>
    <source>
        <strain evidence="1">EP-1</strain>
        <tissue evidence="1">Whole</tissue>
    </source>
</reference>
<dbReference type="AlphaFoldDB" id="A0AAN8XF34"/>